<keyword evidence="2" id="KW-1185">Reference proteome</keyword>
<evidence type="ECO:0000313" key="1">
    <source>
        <dbReference type="EMBL" id="PCH40728.1"/>
    </source>
</evidence>
<dbReference type="EMBL" id="KB468113">
    <property type="protein sequence ID" value="PCH40728.1"/>
    <property type="molecule type" value="Genomic_DNA"/>
</dbReference>
<reference evidence="1 2" key="1">
    <citation type="journal article" date="2012" name="Science">
        <title>The Paleozoic origin of enzymatic lignin decomposition reconstructed from 31 fungal genomes.</title>
        <authorList>
            <person name="Floudas D."/>
            <person name="Binder M."/>
            <person name="Riley R."/>
            <person name="Barry K."/>
            <person name="Blanchette R.A."/>
            <person name="Henrissat B."/>
            <person name="Martinez A.T."/>
            <person name="Otillar R."/>
            <person name="Spatafora J.W."/>
            <person name="Yadav J.S."/>
            <person name="Aerts A."/>
            <person name="Benoit I."/>
            <person name="Boyd A."/>
            <person name="Carlson A."/>
            <person name="Copeland A."/>
            <person name="Coutinho P.M."/>
            <person name="de Vries R.P."/>
            <person name="Ferreira P."/>
            <person name="Findley K."/>
            <person name="Foster B."/>
            <person name="Gaskell J."/>
            <person name="Glotzer D."/>
            <person name="Gorecki P."/>
            <person name="Heitman J."/>
            <person name="Hesse C."/>
            <person name="Hori C."/>
            <person name="Igarashi K."/>
            <person name="Jurgens J.A."/>
            <person name="Kallen N."/>
            <person name="Kersten P."/>
            <person name="Kohler A."/>
            <person name="Kuees U."/>
            <person name="Kumar T.K.A."/>
            <person name="Kuo A."/>
            <person name="LaButti K."/>
            <person name="Larrondo L.F."/>
            <person name="Lindquist E."/>
            <person name="Ling A."/>
            <person name="Lombard V."/>
            <person name="Lucas S."/>
            <person name="Lundell T."/>
            <person name="Martin R."/>
            <person name="McLaughlin D.J."/>
            <person name="Morgenstern I."/>
            <person name="Morin E."/>
            <person name="Murat C."/>
            <person name="Nagy L.G."/>
            <person name="Nolan M."/>
            <person name="Ohm R.A."/>
            <person name="Patyshakuliyeva A."/>
            <person name="Rokas A."/>
            <person name="Ruiz-Duenas F.J."/>
            <person name="Sabat G."/>
            <person name="Salamov A."/>
            <person name="Samejima M."/>
            <person name="Schmutz J."/>
            <person name="Slot J.C."/>
            <person name="St John F."/>
            <person name="Stenlid J."/>
            <person name="Sun H."/>
            <person name="Sun S."/>
            <person name="Syed K."/>
            <person name="Tsang A."/>
            <person name="Wiebenga A."/>
            <person name="Young D."/>
            <person name="Pisabarro A."/>
            <person name="Eastwood D.C."/>
            <person name="Martin F."/>
            <person name="Cullen D."/>
            <person name="Grigoriev I.V."/>
            <person name="Hibbett D.S."/>
        </authorList>
    </citation>
    <scope>NUCLEOTIDE SEQUENCE [LARGE SCALE GENOMIC DNA]</scope>
    <source>
        <strain evidence="1 2">MD-104</strain>
    </source>
</reference>
<organism evidence="1 2">
    <name type="scientific">Wolfiporia cocos (strain MD-104)</name>
    <name type="common">Brown rot fungus</name>
    <dbReference type="NCBI Taxonomy" id="742152"/>
    <lineage>
        <taxon>Eukaryota</taxon>
        <taxon>Fungi</taxon>
        <taxon>Dikarya</taxon>
        <taxon>Basidiomycota</taxon>
        <taxon>Agaricomycotina</taxon>
        <taxon>Agaricomycetes</taxon>
        <taxon>Polyporales</taxon>
        <taxon>Phaeolaceae</taxon>
        <taxon>Wolfiporia</taxon>
    </lineage>
</organism>
<dbReference type="AlphaFoldDB" id="A0A2H3JSH2"/>
<sequence>MELARTAFFRVIRISTRKRRGDRSYDMLRVGTPPECVINGISAVASKRFEEDIWDVHEETRRCLQLLKTEIKPYPSAKVVYTMLMAAIAVACVMPRGENGDLLSDFLIEVMGRTALGNSAEIILGEFRATTKPKVNSYL</sequence>
<evidence type="ECO:0000313" key="2">
    <source>
        <dbReference type="Proteomes" id="UP000218811"/>
    </source>
</evidence>
<accession>A0A2H3JSH2</accession>
<protein>
    <submittedName>
        <fullName evidence="1">Uncharacterized protein</fullName>
    </submittedName>
</protein>
<proteinExistence type="predicted"/>
<gene>
    <name evidence="1" type="ORF">WOLCODRAFT_143192</name>
</gene>
<dbReference type="Proteomes" id="UP000218811">
    <property type="component" value="Unassembled WGS sequence"/>
</dbReference>
<name>A0A2H3JSH2_WOLCO</name>